<feature type="signal peptide" evidence="1">
    <location>
        <begin position="1"/>
        <end position="23"/>
    </location>
</feature>
<evidence type="ECO:0000313" key="2">
    <source>
        <dbReference type="EMBL" id="SKB97336.1"/>
    </source>
</evidence>
<dbReference type="RefSeq" id="WP_079649848.1">
    <property type="nucleotide sequence ID" value="NZ_FUYM01000010.1"/>
</dbReference>
<dbReference type="InterPro" id="IPR010281">
    <property type="entry name" value="DUF885"/>
</dbReference>
<dbReference type="AlphaFoldDB" id="A0A1T5FMI9"/>
<dbReference type="Proteomes" id="UP000189818">
    <property type="component" value="Unassembled WGS sequence"/>
</dbReference>
<dbReference type="PANTHER" id="PTHR33361">
    <property type="entry name" value="GLR0591 PROTEIN"/>
    <property type="match status" value="1"/>
</dbReference>
<protein>
    <submittedName>
        <fullName evidence="2">Uncharacterized conserved protein, DUF885 familyt</fullName>
    </submittedName>
</protein>
<dbReference type="Pfam" id="PF05960">
    <property type="entry name" value="DUF885"/>
    <property type="match status" value="1"/>
</dbReference>
<dbReference type="PANTHER" id="PTHR33361:SF2">
    <property type="entry name" value="DUF885 DOMAIN-CONTAINING PROTEIN"/>
    <property type="match status" value="1"/>
</dbReference>
<proteinExistence type="predicted"/>
<dbReference type="STRING" id="439228.SAMN06295920_11036"/>
<dbReference type="OrthoDB" id="9763405at2"/>
<evidence type="ECO:0000256" key="1">
    <source>
        <dbReference type="SAM" id="SignalP"/>
    </source>
</evidence>
<evidence type="ECO:0000313" key="3">
    <source>
        <dbReference type="Proteomes" id="UP000189818"/>
    </source>
</evidence>
<keyword evidence="3" id="KW-1185">Reference proteome</keyword>
<dbReference type="EMBL" id="FUYM01000010">
    <property type="protein sequence ID" value="SKB97336.1"/>
    <property type="molecule type" value="Genomic_DNA"/>
</dbReference>
<organism evidence="2 3">
    <name type="scientific">Rhizorhabdus histidinilytica</name>
    <dbReference type="NCBI Taxonomy" id="439228"/>
    <lineage>
        <taxon>Bacteria</taxon>
        <taxon>Pseudomonadati</taxon>
        <taxon>Pseudomonadota</taxon>
        <taxon>Alphaproteobacteria</taxon>
        <taxon>Sphingomonadales</taxon>
        <taxon>Sphingomonadaceae</taxon>
        <taxon>Rhizorhabdus</taxon>
    </lineage>
</organism>
<reference evidence="3" key="1">
    <citation type="submission" date="2017-02" db="EMBL/GenBank/DDBJ databases">
        <authorList>
            <person name="Varghese N."/>
            <person name="Submissions S."/>
        </authorList>
    </citation>
    <scope>NUCLEOTIDE SEQUENCE [LARGE SCALE GENOMIC DNA]</scope>
    <source>
        <strain evidence="3">UM2</strain>
    </source>
</reference>
<name>A0A1T5FMI9_9SPHN</name>
<feature type="chain" id="PRO_5010538412" evidence="1">
    <location>
        <begin position="24"/>
        <end position="605"/>
    </location>
</feature>
<sequence length="605" mass="66425">MDRRQFIGSAGLALLAGMMPRLAEAAAAGNAADKQLAAMVEAMFEKQLDDSPETATSLGLDKGARAGQKSKLDDYTKAGQARTLAEDKASLAALRKLDRAALSPAAQLNYDIVVYMVEQTTKGGSKYPYGSTSGYYVPYAISQLSGPYSSVPDFLDSQHVIETKDDADAYVARLREFARVLDESTRFQQDDVRYGAFAPDFCLDLALGQLRALRDQPAAKTVLVDSVVRRTAEKKIAGDWGARAEKIVTAEIFPALDRQIALVTGLRRAASHDAGCWRLPKGDEYYADALMNATTTTLSPEEVHQMGREQVAEISGQIDAILKKEGMTKGTVGERLTALNNDPKQLFANTDAGRAELIDYINGLVKAMEAKLPEAFATLPKAPLEVKRVPPFIQDGAPNGYYNSAALDGSRGAIYYINLKDTADWPRYGLPSLTYHEGTPGHHLQISLAQEAKDLPMLRKVAPFGAYVEGWALYAEQLADEMGVYATDPIGRAGFLQSFLFRAVRLVTDTGIHFKRWSREQATDYMVEASGFARPRTQREIDRYCIWPGQACSYKVGHMSWVKAREKAKAIKGAAFDLRQFHEVLLEGALPLTILEQVTEARARA</sequence>
<accession>A0A1T5FMI9</accession>
<gene>
    <name evidence="2" type="ORF">SAMN06295920_11036</name>
</gene>
<keyword evidence="1" id="KW-0732">Signal</keyword>